<evidence type="ECO:0000259" key="9">
    <source>
        <dbReference type="PROSITE" id="PS50928"/>
    </source>
</evidence>
<feature type="region of interest" description="Disordered" evidence="8">
    <location>
        <begin position="1"/>
        <end position="21"/>
    </location>
</feature>
<dbReference type="EMBL" id="JADBEC010000001">
    <property type="protein sequence ID" value="MBE1506579.1"/>
    <property type="molecule type" value="Genomic_DNA"/>
</dbReference>
<dbReference type="PANTHER" id="PTHR30193:SF37">
    <property type="entry name" value="INNER MEMBRANE ABC TRANSPORTER PERMEASE PROTEIN YCJO"/>
    <property type="match status" value="1"/>
</dbReference>
<dbReference type="PROSITE" id="PS50928">
    <property type="entry name" value="ABC_TM1"/>
    <property type="match status" value="1"/>
</dbReference>
<protein>
    <submittedName>
        <fullName evidence="10">Multiple sugar transport system permease protein</fullName>
    </submittedName>
</protein>
<dbReference type="InterPro" id="IPR035906">
    <property type="entry name" value="MetI-like_sf"/>
</dbReference>
<evidence type="ECO:0000256" key="4">
    <source>
        <dbReference type="ARBA" id="ARBA00022692"/>
    </source>
</evidence>
<dbReference type="Pfam" id="PF00528">
    <property type="entry name" value="BPD_transp_1"/>
    <property type="match status" value="1"/>
</dbReference>
<dbReference type="PANTHER" id="PTHR30193">
    <property type="entry name" value="ABC TRANSPORTER PERMEASE PROTEIN"/>
    <property type="match status" value="1"/>
</dbReference>
<evidence type="ECO:0000256" key="8">
    <source>
        <dbReference type="SAM" id="MobiDB-lite"/>
    </source>
</evidence>
<keyword evidence="5 7" id="KW-1133">Transmembrane helix</keyword>
<evidence type="ECO:0000256" key="7">
    <source>
        <dbReference type="RuleBase" id="RU363032"/>
    </source>
</evidence>
<proteinExistence type="inferred from homology"/>
<feature type="transmembrane region" description="Helical" evidence="7">
    <location>
        <begin position="175"/>
        <end position="197"/>
    </location>
</feature>
<dbReference type="Gene3D" id="1.10.3720.10">
    <property type="entry name" value="MetI-like"/>
    <property type="match status" value="1"/>
</dbReference>
<feature type="transmembrane region" description="Helical" evidence="7">
    <location>
        <begin position="94"/>
        <end position="115"/>
    </location>
</feature>
<evidence type="ECO:0000313" key="11">
    <source>
        <dbReference type="Proteomes" id="UP000620262"/>
    </source>
</evidence>
<evidence type="ECO:0000256" key="1">
    <source>
        <dbReference type="ARBA" id="ARBA00004651"/>
    </source>
</evidence>
<feature type="transmembrane region" description="Helical" evidence="7">
    <location>
        <begin position="31"/>
        <end position="61"/>
    </location>
</feature>
<gene>
    <name evidence="10" type="ORF">H4W29_003760</name>
</gene>
<accession>A0ABR9ITQ2</accession>
<feature type="transmembrane region" description="Helical" evidence="7">
    <location>
        <begin position="235"/>
        <end position="258"/>
    </location>
</feature>
<keyword evidence="11" id="KW-1185">Reference proteome</keyword>
<feature type="domain" description="ABC transmembrane type-1" evidence="9">
    <location>
        <begin position="90"/>
        <end position="305"/>
    </location>
</feature>
<feature type="transmembrane region" description="Helical" evidence="7">
    <location>
        <begin position="127"/>
        <end position="147"/>
    </location>
</feature>
<reference evidence="10 11" key="1">
    <citation type="submission" date="2020-10" db="EMBL/GenBank/DDBJ databases">
        <title>Sequencing the genomes of 1000 actinobacteria strains.</title>
        <authorList>
            <person name="Klenk H.-P."/>
        </authorList>
    </citation>
    <scope>NUCLEOTIDE SEQUENCE [LARGE SCALE GENOMIC DNA]</scope>
    <source>
        <strain evidence="10 11">DSM 7307</strain>
    </source>
</reference>
<keyword evidence="3" id="KW-1003">Cell membrane</keyword>
<feature type="transmembrane region" description="Helical" evidence="7">
    <location>
        <begin position="278"/>
        <end position="307"/>
    </location>
</feature>
<dbReference type="InterPro" id="IPR051393">
    <property type="entry name" value="ABC_transporter_permease"/>
</dbReference>
<evidence type="ECO:0000313" key="10">
    <source>
        <dbReference type="EMBL" id="MBE1506579.1"/>
    </source>
</evidence>
<comment type="caution">
    <text evidence="10">The sequence shown here is derived from an EMBL/GenBank/DDBJ whole genome shotgun (WGS) entry which is preliminary data.</text>
</comment>
<organism evidence="10 11">
    <name type="scientific">Rhizobium viscosum</name>
    <name type="common">Arthrobacter viscosus</name>
    <dbReference type="NCBI Taxonomy" id="1673"/>
    <lineage>
        <taxon>Bacteria</taxon>
        <taxon>Pseudomonadati</taxon>
        <taxon>Pseudomonadota</taxon>
        <taxon>Alphaproteobacteria</taxon>
        <taxon>Hyphomicrobiales</taxon>
        <taxon>Rhizobiaceae</taxon>
        <taxon>Rhizobium/Agrobacterium group</taxon>
        <taxon>Rhizobium</taxon>
    </lineage>
</organism>
<comment type="subcellular location">
    <subcellularLocation>
        <location evidence="1 7">Cell membrane</location>
        <topology evidence="1 7">Multi-pass membrane protein</topology>
    </subcellularLocation>
</comment>
<evidence type="ECO:0000256" key="3">
    <source>
        <dbReference type="ARBA" id="ARBA00022475"/>
    </source>
</evidence>
<keyword evidence="4 7" id="KW-0812">Transmembrane</keyword>
<dbReference type="Proteomes" id="UP000620262">
    <property type="component" value="Unassembled WGS sequence"/>
</dbReference>
<keyword evidence="2 7" id="KW-0813">Transport</keyword>
<comment type="similarity">
    <text evidence="7">Belongs to the binding-protein-dependent transport system permease family.</text>
</comment>
<keyword evidence="10" id="KW-0762">Sugar transport</keyword>
<keyword evidence="6 7" id="KW-0472">Membrane</keyword>
<evidence type="ECO:0000256" key="6">
    <source>
        <dbReference type="ARBA" id="ARBA00023136"/>
    </source>
</evidence>
<sequence>MDTGMRRHQNKPDQSQPIRPKGLSAKHREWVAGYLFVLPDAIGLLIFLGLPMALSLVLAVFEVNGFGGYRFVGFANFLRMGKDPLFWQAARVTALYAVLLVPLLYVCGLGLALLVQKTNRFNAVMRAMFFAPHMVSLVVVAVVWQFMVVDKIGVINKLTPLLGISGVSFLGDPQFALVTVVFVSLWFLMGFYMLIFLGGLQDIPKEYYEAAKIDGATAYHCFWHITLPLLKPTSFFVLMVSMVAAVAGAQAFDIIYVMTKGGPANSTSVLIVYIYQQAFSFGAFGYAAAMSSVLVVVLMLVTAIFFVMTKGGRFNYD</sequence>
<dbReference type="InterPro" id="IPR000515">
    <property type="entry name" value="MetI-like"/>
</dbReference>
<name>A0ABR9ITQ2_RHIVS</name>
<dbReference type="SUPFAM" id="SSF161098">
    <property type="entry name" value="MetI-like"/>
    <property type="match status" value="1"/>
</dbReference>
<dbReference type="CDD" id="cd06261">
    <property type="entry name" value="TM_PBP2"/>
    <property type="match status" value="1"/>
</dbReference>
<evidence type="ECO:0000256" key="5">
    <source>
        <dbReference type="ARBA" id="ARBA00022989"/>
    </source>
</evidence>
<evidence type="ECO:0000256" key="2">
    <source>
        <dbReference type="ARBA" id="ARBA00022448"/>
    </source>
</evidence>